<dbReference type="Proteomes" id="UP001084197">
    <property type="component" value="Unassembled WGS sequence"/>
</dbReference>
<dbReference type="GO" id="GO:0005737">
    <property type="term" value="C:cytoplasm"/>
    <property type="evidence" value="ECO:0007669"/>
    <property type="project" value="TreeGrafter"/>
</dbReference>
<dbReference type="PIRSF" id="PIRSF002811">
    <property type="entry name" value="DnaG"/>
    <property type="match status" value="1"/>
</dbReference>
<keyword evidence="9" id="KW-0460">Magnesium</keyword>
<dbReference type="InterPro" id="IPR019475">
    <property type="entry name" value="DNA_primase_DnaB-bd"/>
</dbReference>
<evidence type="ECO:0000256" key="7">
    <source>
        <dbReference type="ARBA" id="ARBA00022771"/>
    </source>
</evidence>
<dbReference type="GO" id="GO:0006269">
    <property type="term" value="P:DNA replication, synthesis of primer"/>
    <property type="evidence" value="ECO:0007669"/>
    <property type="project" value="UniProtKB-UniRule"/>
</dbReference>
<dbReference type="GO" id="GO:0003677">
    <property type="term" value="F:DNA binding"/>
    <property type="evidence" value="ECO:0007669"/>
    <property type="project" value="UniProtKB-KW"/>
</dbReference>
<evidence type="ECO:0000313" key="16">
    <source>
        <dbReference type="EMBL" id="MCZ0704036.1"/>
    </source>
</evidence>
<comment type="caution">
    <text evidence="16">The sequence shown here is derived from an EMBL/GenBank/DDBJ whole genome shotgun (WGS) entry which is preliminary data.</text>
</comment>
<evidence type="ECO:0000256" key="6">
    <source>
        <dbReference type="ARBA" id="ARBA00022723"/>
    </source>
</evidence>
<keyword evidence="4 12" id="KW-0548">Nucleotidyltransferase</keyword>
<dbReference type="InterPro" id="IPR036977">
    <property type="entry name" value="DNA_primase_Znf_CHC2"/>
</dbReference>
<evidence type="ECO:0000256" key="1">
    <source>
        <dbReference type="ARBA" id="ARBA00022478"/>
    </source>
</evidence>
<dbReference type="InterPro" id="IPR016136">
    <property type="entry name" value="DNA_helicase_N/primase_C"/>
</dbReference>
<dbReference type="InterPro" id="IPR036185">
    <property type="entry name" value="DNA_heli_DnaB-like_N_sf"/>
</dbReference>
<evidence type="ECO:0000256" key="11">
    <source>
        <dbReference type="ARBA" id="ARBA00023163"/>
    </source>
</evidence>
<keyword evidence="5 12" id="KW-0235">DNA replication</keyword>
<gene>
    <name evidence="12 16" type="primary">dnaG</name>
    <name evidence="16" type="ORF">OWO01_12510</name>
</gene>
<evidence type="ECO:0000256" key="14">
    <source>
        <dbReference type="PIRSR" id="PIRSR002811-1"/>
    </source>
</evidence>
<dbReference type="GO" id="GO:0008270">
    <property type="term" value="F:zinc ion binding"/>
    <property type="evidence" value="ECO:0007669"/>
    <property type="project" value="UniProtKB-UniRule"/>
</dbReference>
<keyword evidence="3 12" id="KW-0808">Transferase</keyword>
<keyword evidence="7 12" id="KW-0863">Zinc-finger</keyword>
<dbReference type="SUPFAM" id="SSF48024">
    <property type="entry name" value="N-terminal domain of DnaB helicase"/>
    <property type="match status" value="1"/>
</dbReference>
<evidence type="ECO:0000256" key="2">
    <source>
        <dbReference type="ARBA" id="ARBA00022515"/>
    </source>
</evidence>
<dbReference type="FunFam" id="3.40.1360.10:FF:000002">
    <property type="entry name" value="DNA primase"/>
    <property type="match status" value="1"/>
</dbReference>
<evidence type="ECO:0000313" key="17">
    <source>
        <dbReference type="Proteomes" id="UP001084197"/>
    </source>
</evidence>
<keyword evidence="11 12" id="KW-0804">Transcription</keyword>
<dbReference type="InterPro" id="IPR034151">
    <property type="entry name" value="TOPRIM_DnaG_bac"/>
</dbReference>
<feature type="domain" description="Toprim" evidence="15">
    <location>
        <begin position="259"/>
        <end position="340"/>
    </location>
</feature>
<dbReference type="SMART" id="SM00493">
    <property type="entry name" value="TOPRIM"/>
    <property type="match status" value="1"/>
</dbReference>
<keyword evidence="8 12" id="KW-0862">Zinc</keyword>
<reference evidence="16" key="1">
    <citation type="submission" date="2022-11" db="EMBL/GenBank/DDBJ databases">
        <title>WGS of Natronobacillus azotifigens 24KS-1, an anaerobic diazotrophic haloalkaliphile from soda-rich habitats.</title>
        <authorList>
            <person name="Sorokin D.Y."/>
            <person name="Merkel A.Y."/>
        </authorList>
    </citation>
    <scope>NUCLEOTIDE SEQUENCE</scope>
    <source>
        <strain evidence="16">24KS-1</strain>
    </source>
</reference>
<dbReference type="EMBL" id="JAPRAT010000026">
    <property type="protein sequence ID" value="MCZ0704036.1"/>
    <property type="molecule type" value="Genomic_DNA"/>
</dbReference>
<keyword evidence="10 12" id="KW-0238">DNA-binding</keyword>
<dbReference type="AlphaFoldDB" id="A0A9J6RF78"/>
<dbReference type="GO" id="GO:0005524">
    <property type="term" value="F:ATP binding"/>
    <property type="evidence" value="ECO:0007669"/>
    <property type="project" value="InterPro"/>
</dbReference>
<dbReference type="EC" id="2.7.7.101" evidence="12"/>
<evidence type="ECO:0000256" key="3">
    <source>
        <dbReference type="ARBA" id="ARBA00022679"/>
    </source>
</evidence>
<dbReference type="InterPro" id="IPR037068">
    <property type="entry name" value="DNA_primase_core_N_sf"/>
</dbReference>
<comment type="subunit">
    <text evidence="12">Monomer. Interacts with DnaB.</text>
</comment>
<dbReference type="RefSeq" id="WP_268780800.1">
    <property type="nucleotide sequence ID" value="NZ_JAPRAT010000026.1"/>
</dbReference>
<comment type="cofactor">
    <cofactor evidence="12 13 14">
        <name>Zn(2+)</name>
        <dbReference type="ChEBI" id="CHEBI:29105"/>
    </cofactor>
    <text evidence="12 13 14">Binds 1 zinc ion per monomer.</text>
</comment>
<comment type="function">
    <text evidence="12 13">RNA polymerase that catalyzes the synthesis of short RNA molecules used as primers for DNA polymerase during DNA replication.</text>
</comment>
<evidence type="ECO:0000256" key="13">
    <source>
        <dbReference type="PIRNR" id="PIRNR002811"/>
    </source>
</evidence>
<dbReference type="SUPFAM" id="SSF57783">
    <property type="entry name" value="Zinc beta-ribbon"/>
    <property type="match status" value="1"/>
</dbReference>
<dbReference type="SMART" id="SM00400">
    <property type="entry name" value="ZnF_CHCC"/>
    <property type="match status" value="1"/>
</dbReference>
<dbReference type="InterPro" id="IPR002694">
    <property type="entry name" value="Znf_CHC2"/>
</dbReference>
<dbReference type="PANTHER" id="PTHR30313:SF2">
    <property type="entry name" value="DNA PRIMASE"/>
    <property type="match status" value="1"/>
</dbReference>
<keyword evidence="1 12" id="KW-0240">DNA-directed RNA polymerase</keyword>
<dbReference type="GO" id="GO:1990077">
    <property type="term" value="C:primosome complex"/>
    <property type="evidence" value="ECO:0007669"/>
    <property type="project" value="UniProtKB-KW"/>
</dbReference>
<dbReference type="Gene3D" id="3.90.580.10">
    <property type="entry name" value="Zinc finger, CHC2-type domain"/>
    <property type="match status" value="1"/>
</dbReference>
<dbReference type="InterPro" id="IPR006171">
    <property type="entry name" value="TOPRIM_dom"/>
</dbReference>
<keyword evidence="6 12" id="KW-0479">Metal-binding</keyword>
<dbReference type="Gene3D" id="3.40.1360.10">
    <property type="match status" value="1"/>
</dbReference>
<dbReference type="Gene3D" id="3.90.980.10">
    <property type="entry name" value="DNA primase, catalytic core, N-terminal domain"/>
    <property type="match status" value="1"/>
</dbReference>
<evidence type="ECO:0000259" key="15">
    <source>
        <dbReference type="PROSITE" id="PS50880"/>
    </source>
</evidence>
<dbReference type="GO" id="GO:0003678">
    <property type="term" value="F:DNA helicase activity"/>
    <property type="evidence" value="ECO:0007669"/>
    <property type="project" value="InterPro"/>
</dbReference>
<feature type="zinc finger region" description="CHC2-type" evidence="12 14">
    <location>
        <begin position="40"/>
        <end position="64"/>
    </location>
</feature>
<dbReference type="Pfam" id="PF01807">
    <property type="entry name" value="Zn_ribbon_DnaG"/>
    <property type="match status" value="1"/>
</dbReference>
<dbReference type="GO" id="GO:0003899">
    <property type="term" value="F:DNA-directed RNA polymerase activity"/>
    <property type="evidence" value="ECO:0007669"/>
    <property type="project" value="UniProtKB-UniRule"/>
</dbReference>
<comment type="domain">
    <text evidence="12">Contains an N-terminal zinc-binding domain, a central core domain that contains the primase activity, and a C-terminal DnaB-binding domain.</text>
</comment>
<dbReference type="GO" id="GO:0000428">
    <property type="term" value="C:DNA-directed RNA polymerase complex"/>
    <property type="evidence" value="ECO:0007669"/>
    <property type="project" value="UniProtKB-KW"/>
</dbReference>
<evidence type="ECO:0000256" key="10">
    <source>
        <dbReference type="ARBA" id="ARBA00023125"/>
    </source>
</evidence>
<dbReference type="FunFam" id="3.90.980.10:FF:000001">
    <property type="entry name" value="DNA primase"/>
    <property type="match status" value="1"/>
</dbReference>
<dbReference type="PANTHER" id="PTHR30313">
    <property type="entry name" value="DNA PRIMASE"/>
    <property type="match status" value="1"/>
</dbReference>
<evidence type="ECO:0000256" key="4">
    <source>
        <dbReference type="ARBA" id="ARBA00022695"/>
    </source>
</evidence>
<dbReference type="SUPFAM" id="SSF56731">
    <property type="entry name" value="DNA primase core"/>
    <property type="match status" value="1"/>
</dbReference>
<organism evidence="16 17">
    <name type="scientific">Natronobacillus azotifigens</name>
    <dbReference type="NCBI Taxonomy" id="472978"/>
    <lineage>
        <taxon>Bacteria</taxon>
        <taxon>Bacillati</taxon>
        <taxon>Bacillota</taxon>
        <taxon>Bacilli</taxon>
        <taxon>Bacillales</taxon>
        <taxon>Bacillaceae</taxon>
        <taxon>Natronobacillus</taxon>
    </lineage>
</organism>
<dbReference type="HAMAP" id="MF_00974">
    <property type="entry name" value="DNA_primase_DnaG"/>
    <property type="match status" value="1"/>
</dbReference>
<dbReference type="Gene3D" id="6.10.140.360">
    <property type="match status" value="1"/>
</dbReference>
<evidence type="ECO:0000256" key="12">
    <source>
        <dbReference type="HAMAP-Rule" id="MF_00974"/>
    </source>
</evidence>
<comment type="similarity">
    <text evidence="12 13">Belongs to the DnaG primase family.</text>
</comment>
<evidence type="ECO:0000256" key="9">
    <source>
        <dbReference type="ARBA" id="ARBA00022842"/>
    </source>
</evidence>
<dbReference type="FunFam" id="3.90.580.10:FF:000001">
    <property type="entry name" value="DNA primase"/>
    <property type="match status" value="1"/>
</dbReference>
<dbReference type="PROSITE" id="PS50880">
    <property type="entry name" value="TOPRIM"/>
    <property type="match status" value="1"/>
</dbReference>
<accession>A0A9J6RF78</accession>
<evidence type="ECO:0000256" key="5">
    <source>
        <dbReference type="ARBA" id="ARBA00022705"/>
    </source>
</evidence>
<comment type="catalytic activity">
    <reaction evidence="12">
        <text>ssDNA + n NTP = ssDNA/pppN(pN)n-1 hybrid + (n-1) diphosphate.</text>
        <dbReference type="EC" id="2.7.7.101"/>
    </reaction>
</comment>
<sequence length="605" mass="69249">MAGQIPEELIDDIRKANDIVDVVGEYVKLKKQGRNYFGLCPFHGEKTPSFSVTQEKQIFHCFGCGKGGNAVTFLMEVEGFSFYQAIQHLAEKSGHVLPENQLQQTNQLNNMDQASLKAYEWLTKFYHHVLRHTKEGKEAYAYLQKRGFSEEMLETFQIGYSPQSTDIVTQFLEKKGFHLQQMVSAGLLSANEQNQITDRFRGRVVFPIRTHLGKTVGFGGRTISGQEPKYLNSPESSLFHKGKLLYNFDLARSEIRKKAQAILFEGYMDVISAHQAGIRNGVASLGTSVTEQQASLLKRYAESVVICYDGDRAGIEASYKAAKLFKQTGCNVMIASIPEGLDPDAYLKKYGAQKFKHEVMEASNTYMTFLMEYYKKDYNLQLEGDRIQYMNKVIAELTLLDRPMEQEHYAKELAKTFDLSLSTILEEIHIKRKKLGRKQDKADSISHTKKIEPVKRSKKLLPAYHNAEKQLIAYMLYDATIAEKVRNELGALFNVDHHKIIVTHLYAYYEDGFDSNISHFIERISDETIKNEIIQIAMEPIQPEISDKEIQDYIRIIQTEQGDKAIIRDLRLKQKQAEMNKDYVLAAQIGMEIVEILKRLKNASH</sequence>
<dbReference type="Pfam" id="PF08275">
    <property type="entry name" value="DNAG_N"/>
    <property type="match status" value="1"/>
</dbReference>
<evidence type="ECO:0000256" key="8">
    <source>
        <dbReference type="ARBA" id="ARBA00022833"/>
    </source>
</evidence>
<dbReference type="Pfam" id="PF10410">
    <property type="entry name" value="DnaB_bind"/>
    <property type="match status" value="1"/>
</dbReference>
<dbReference type="InterPro" id="IPR013264">
    <property type="entry name" value="DNAG_N"/>
</dbReference>
<dbReference type="Pfam" id="PF13155">
    <property type="entry name" value="Toprim_2"/>
    <property type="match status" value="1"/>
</dbReference>
<proteinExistence type="inferred from homology"/>
<dbReference type="InterPro" id="IPR050219">
    <property type="entry name" value="DnaG_primase"/>
</dbReference>
<dbReference type="CDD" id="cd03364">
    <property type="entry name" value="TOPRIM_DnaG_primases"/>
    <property type="match status" value="1"/>
</dbReference>
<dbReference type="InterPro" id="IPR006295">
    <property type="entry name" value="DNA_primase_DnaG"/>
</dbReference>
<keyword evidence="2 12" id="KW-0639">Primosome</keyword>
<dbReference type="Gene3D" id="1.10.860.10">
    <property type="entry name" value="DNAb Helicase, Chain A"/>
    <property type="match status" value="1"/>
</dbReference>
<keyword evidence="17" id="KW-1185">Reference proteome</keyword>
<protein>
    <recommendedName>
        <fullName evidence="12 13">DNA primase</fullName>
        <ecNumber evidence="12">2.7.7.101</ecNumber>
    </recommendedName>
</protein>
<name>A0A9J6RF78_9BACI</name>
<dbReference type="InterPro" id="IPR030846">
    <property type="entry name" value="DnaG_bac"/>
</dbReference>
<dbReference type="NCBIfam" id="TIGR01391">
    <property type="entry name" value="dnaG"/>
    <property type="match status" value="1"/>
</dbReference>